<feature type="domain" description="Response regulatory" evidence="3">
    <location>
        <begin position="5"/>
        <end position="122"/>
    </location>
</feature>
<reference evidence="4 5" key="1">
    <citation type="submission" date="2015-06" db="EMBL/GenBank/DDBJ databases">
        <title>Draft genome assembly of filamentous brackish cyanobacterium Limnoraphis robusta strain CS-951.</title>
        <authorList>
            <person name="Willis A."/>
            <person name="Parks M."/>
            <person name="Burford M.A."/>
        </authorList>
    </citation>
    <scope>NUCLEOTIDE SEQUENCE [LARGE SCALE GENOMIC DNA]</scope>
    <source>
        <strain evidence="4 5">CS-951</strain>
    </source>
</reference>
<feature type="modified residue" description="4-aspartylphosphate" evidence="2">
    <location>
        <position position="55"/>
    </location>
</feature>
<evidence type="ECO:0000313" key="5">
    <source>
        <dbReference type="Proteomes" id="UP000033607"/>
    </source>
</evidence>
<name>A0A0F5YA96_9CYAN</name>
<keyword evidence="1 2" id="KW-0597">Phosphoprotein</keyword>
<dbReference type="InterPro" id="IPR001789">
    <property type="entry name" value="Sig_transdc_resp-reg_receiver"/>
</dbReference>
<organism evidence="4 5">
    <name type="scientific">Limnoraphis robusta CS-951</name>
    <dbReference type="NCBI Taxonomy" id="1637645"/>
    <lineage>
        <taxon>Bacteria</taxon>
        <taxon>Bacillati</taxon>
        <taxon>Cyanobacteriota</taxon>
        <taxon>Cyanophyceae</taxon>
        <taxon>Oscillatoriophycideae</taxon>
        <taxon>Oscillatoriales</taxon>
        <taxon>Sirenicapillariaceae</taxon>
        <taxon>Limnoraphis</taxon>
    </lineage>
</organism>
<comment type="caution">
    <text evidence="4">The sequence shown here is derived from an EMBL/GenBank/DDBJ whole genome shotgun (WGS) entry which is preliminary data.</text>
</comment>
<dbReference type="PROSITE" id="PS50110">
    <property type="entry name" value="RESPONSE_REGULATORY"/>
    <property type="match status" value="1"/>
</dbReference>
<evidence type="ECO:0000313" key="4">
    <source>
        <dbReference type="EMBL" id="KKD35110.1"/>
    </source>
</evidence>
<protein>
    <submittedName>
        <fullName evidence="4">Chemotaxis protein CheY</fullName>
    </submittedName>
</protein>
<dbReference type="EMBL" id="LATL02000180">
    <property type="protein sequence ID" value="KKD35110.1"/>
    <property type="molecule type" value="Genomic_DNA"/>
</dbReference>
<evidence type="ECO:0000259" key="3">
    <source>
        <dbReference type="PROSITE" id="PS50110"/>
    </source>
</evidence>
<dbReference type="CDD" id="cd17552">
    <property type="entry name" value="REC_RR468-like"/>
    <property type="match status" value="1"/>
</dbReference>
<accession>A0A0F5YA96</accession>
<dbReference type="InterPro" id="IPR011006">
    <property type="entry name" value="CheY-like_superfamily"/>
</dbReference>
<dbReference type="PANTHER" id="PTHR44591:SF22">
    <property type="entry name" value="CHEY SUBFAMILY"/>
    <property type="match status" value="1"/>
</dbReference>
<evidence type="ECO:0000256" key="1">
    <source>
        <dbReference type="ARBA" id="ARBA00022553"/>
    </source>
</evidence>
<dbReference type="Proteomes" id="UP000033607">
    <property type="component" value="Unassembled WGS sequence"/>
</dbReference>
<dbReference type="Pfam" id="PF00072">
    <property type="entry name" value="Response_reg"/>
    <property type="match status" value="1"/>
</dbReference>
<dbReference type="InterPro" id="IPR050595">
    <property type="entry name" value="Bact_response_regulator"/>
</dbReference>
<evidence type="ECO:0000256" key="2">
    <source>
        <dbReference type="PROSITE-ProRule" id="PRU00169"/>
    </source>
</evidence>
<gene>
    <name evidence="4" type="ORF">WN50_27155</name>
</gene>
<proteinExistence type="predicted"/>
<dbReference type="Gene3D" id="3.40.50.2300">
    <property type="match status" value="1"/>
</dbReference>
<dbReference type="OrthoDB" id="487748at2"/>
<dbReference type="AlphaFoldDB" id="A0A0F5YA96"/>
<dbReference type="RefSeq" id="WP_046281738.1">
    <property type="nucleotide sequence ID" value="NZ_LATL02000180.1"/>
</dbReference>
<sequence length="125" mass="14038">MMTKRILLIDDEDDIREVAQMSLEFILNWQVITAQSGQEGILKASQELPDAILLDVMMPELDGLMTFQKLQINPKTKHIPVILLTAQVQAEEHRKFVLSGVSGVITKPFEPLSLGALVEKILDWA</sequence>
<dbReference type="SUPFAM" id="SSF52172">
    <property type="entry name" value="CheY-like"/>
    <property type="match status" value="1"/>
</dbReference>
<dbReference type="SMART" id="SM00448">
    <property type="entry name" value="REC"/>
    <property type="match status" value="1"/>
</dbReference>
<dbReference type="PANTHER" id="PTHR44591">
    <property type="entry name" value="STRESS RESPONSE REGULATOR PROTEIN 1"/>
    <property type="match status" value="1"/>
</dbReference>
<dbReference type="GO" id="GO:0000160">
    <property type="term" value="P:phosphorelay signal transduction system"/>
    <property type="evidence" value="ECO:0007669"/>
    <property type="project" value="InterPro"/>
</dbReference>